<sequence length="124" mass="12946">MNSTTHTRLQAPAQPAARDTAAPSPTRRDEKRVGRWIAILLAIAVLAVLAFNVLAPKDRLRAPDQPPAAATSNNVEQRQQPTTTAPGDGTVQRVTPEAPDSPTPAGREGMGSPAGAVPAVQDAR</sequence>
<evidence type="ECO:0000313" key="3">
    <source>
        <dbReference type="EMBL" id="AVO49955.1"/>
    </source>
</evidence>
<keyword evidence="4" id="KW-1185">Reference proteome</keyword>
<keyword evidence="2" id="KW-1133">Transmembrane helix</keyword>
<feature type="region of interest" description="Disordered" evidence="1">
    <location>
        <begin position="1"/>
        <end position="31"/>
    </location>
</feature>
<accession>A0A2R3QDV7</accession>
<feature type="transmembrane region" description="Helical" evidence="2">
    <location>
        <begin position="33"/>
        <end position="55"/>
    </location>
</feature>
<gene>
    <name evidence="3" type="ORF">C6568_12360</name>
</gene>
<proteinExistence type="predicted"/>
<dbReference type="Proteomes" id="UP000237925">
    <property type="component" value="Chromosome"/>
</dbReference>
<protein>
    <submittedName>
        <fullName evidence="3">Uncharacterized protein</fullName>
    </submittedName>
</protein>
<evidence type="ECO:0000256" key="2">
    <source>
        <dbReference type="SAM" id="Phobius"/>
    </source>
</evidence>
<feature type="compositionally biased region" description="Polar residues" evidence="1">
    <location>
        <begin position="70"/>
        <end position="85"/>
    </location>
</feature>
<dbReference type="EMBL" id="CP027667">
    <property type="protein sequence ID" value="AVO49955.1"/>
    <property type="molecule type" value="Genomic_DNA"/>
</dbReference>
<feature type="compositionally biased region" description="Low complexity" evidence="1">
    <location>
        <begin position="11"/>
        <end position="23"/>
    </location>
</feature>
<evidence type="ECO:0000256" key="1">
    <source>
        <dbReference type="SAM" id="MobiDB-lite"/>
    </source>
</evidence>
<organism evidence="3 4">
    <name type="scientific">Melaminivora suipulveris</name>
    <dbReference type="NCBI Taxonomy" id="2109913"/>
    <lineage>
        <taxon>Bacteria</taxon>
        <taxon>Pseudomonadati</taxon>
        <taxon>Pseudomonadota</taxon>
        <taxon>Betaproteobacteria</taxon>
        <taxon>Burkholderiales</taxon>
        <taxon>Comamonadaceae</taxon>
        <taxon>Melaminivora</taxon>
    </lineage>
</organism>
<reference evidence="3 4" key="1">
    <citation type="submission" date="2018-03" db="EMBL/GenBank/DDBJ databases">
        <title>Genome sequencing of Melaminivora sp.</title>
        <authorList>
            <person name="Kim S.-J."/>
            <person name="Heo J."/>
            <person name="Ahn J.-H."/>
            <person name="Kwon S.-W."/>
        </authorList>
    </citation>
    <scope>NUCLEOTIDE SEQUENCE [LARGE SCALE GENOMIC DNA]</scope>
    <source>
        <strain evidence="3 4">SC2-9</strain>
    </source>
</reference>
<name>A0A2R3QDV7_9BURK</name>
<feature type="region of interest" description="Disordered" evidence="1">
    <location>
        <begin position="60"/>
        <end position="124"/>
    </location>
</feature>
<keyword evidence="2" id="KW-0472">Membrane</keyword>
<evidence type="ECO:0000313" key="4">
    <source>
        <dbReference type="Proteomes" id="UP000237925"/>
    </source>
</evidence>
<keyword evidence="2" id="KW-0812">Transmembrane</keyword>
<dbReference type="OrthoDB" id="10003982at2"/>
<dbReference type="KEGG" id="mela:C6568_12360"/>
<dbReference type="RefSeq" id="WP_106684382.1">
    <property type="nucleotide sequence ID" value="NZ_CP027667.1"/>
</dbReference>
<dbReference type="AlphaFoldDB" id="A0A2R3QDV7"/>